<protein>
    <submittedName>
        <fullName evidence="1">Uncharacterized protein</fullName>
    </submittedName>
</protein>
<dbReference type="Proteomes" id="UP000013041">
    <property type="component" value="Unassembled WGS sequence"/>
</dbReference>
<reference evidence="1 2" key="1">
    <citation type="submission" date="2013-01" db="EMBL/GenBank/DDBJ databases">
        <title>The Genome Sequence of Clostridium bolteae 90B8.</title>
        <authorList>
            <consortium name="The Broad Institute Genome Sequencing Platform"/>
            <person name="Earl A."/>
            <person name="Ward D."/>
            <person name="Feldgarden M."/>
            <person name="Gevers D."/>
            <person name="Courvalin P."/>
            <person name="Lambert T."/>
            <person name="Walker B."/>
            <person name="Young S.K."/>
            <person name="Zeng Q."/>
            <person name="Gargeya S."/>
            <person name="Fitzgerald M."/>
            <person name="Haas B."/>
            <person name="Abouelleil A."/>
            <person name="Alvarado L."/>
            <person name="Arachchi H.M."/>
            <person name="Berlin A.M."/>
            <person name="Chapman S.B."/>
            <person name="Dewar J."/>
            <person name="Goldberg J."/>
            <person name="Griggs A."/>
            <person name="Gujja S."/>
            <person name="Hansen M."/>
            <person name="Howarth C."/>
            <person name="Imamovic A."/>
            <person name="Larimer J."/>
            <person name="McCowan C."/>
            <person name="Murphy C."/>
            <person name="Neiman D."/>
            <person name="Pearson M."/>
            <person name="Priest M."/>
            <person name="Roberts A."/>
            <person name="Saif S."/>
            <person name="Shea T."/>
            <person name="Sisk P."/>
            <person name="Sykes S."/>
            <person name="Wortman J."/>
            <person name="Nusbaum C."/>
            <person name="Birren B."/>
        </authorList>
    </citation>
    <scope>NUCLEOTIDE SEQUENCE [LARGE SCALE GENOMIC DNA]</scope>
    <source>
        <strain evidence="1 2">90B8</strain>
    </source>
</reference>
<comment type="caution">
    <text evidence="1">The sequence shown here is derived from an EMBL/GenBank/DDBJ whole genome shotgun (WGS) entry which is preliminary data.</text>
</comment>
<organism evidence="1 2">
    <name type="scientific">Enterocloster bolteae 90B8</name>
    <dbReference type="NCBI Taxonomy" id="997897"/>
    <lineage>
        <taxon>Bacteria</taxon>
        <taxon>Bacillati</taxon>
        <taxon>Bacillota</taxon>
        <taxon>Clostridia</taxon>
        <taxon>Lachnospirales</taxon>
        <taxon>Lachnospiraceae</taxon>
        <taxon>Enterocloster</taxon>
    </lineage>
</organism>
<sequence>MEVVAKTAALCVPAHKAAVFLFFHTLTDGEEKDIVKQRTKENTKEE</sequence>
<dbReference type="EMBL" id="AGYG01000006">
    <property type="protein sequence ID" value="ENZ42994.1"/>
    <property type="molecule type" value="Genomic_DNA"/>
</dbReference>
<proteinExistence type="predicted"/>
<dbReference type="RefSeq" id="WP_002571162.1">
    <property type="nucleotide sequence ID" value="NZ_KB851149.1"/>
</dbReference>
<gene>
    <name evidence="1" type="ORF">HMPREF1097_00726</name>
</gene>
<dbReference type="HOGENOM" id="CLU_3181958_0_0_9"/>
<name>R0BDC3_9FIRM</name>
<evidence type="ECO:0000313" key="1">
    <source>
        <dbReference type="EMBL" id="ENZ42994.1"/>
    </source>
</evidence>
<dbReference type="AlphaFoldDB" id="R0BDC3"/>
<dbReference type="PATRIC" id="fig|997897.5.peg.768"/>
<evidence type="ECO:0000313" key="2">
    <source>
        <dbReference type="Proteomes" id="UP000013041"/>
    </source>
</evidence>
<accession>R0BDC3</accession>